<feature type="chain" id="PRO_5043430870" evidence="4">
    <location>
        <begin position="21"/>
        <end position="412"/>
    </location>
</feature>
<protein>
    <submittedName>
        <fullName evidence="5">Sugar ABC transporter substrate-binding protein</fullName>
    </submittedName>
</protein>
<comment type="similarity">
    <text evidence="1">Belongs to the bacterial solute-binding protein 1 family.</text>
</comment>
<evidence type="ECO:0000313" key="5">
    <source>
        <dbReference type="EMBL" id="MBC2478345.1"/>
    </source>
</evidence>
<feature type="signal peptide" evidence="4">
    <location>
        <begin position="1"/>
        <end position="20"/>
    </location>
</feature>
<dbReference type="PANTHER" id="PTHR30061:SF50">
    <property type="entry name" value="MALTOSE_MALTODEXTRIN-BINDING PERIPLASMIC PROTEIN"/>
    <property type="match status" value="1"/>
</dbReference>
<dbReference type="GO" id="GO:0042956">
    <property type="term" value="P:maltodextrin transmembrane transport"/>
    <property type="evidence" value="ECO:0007669"/>
    <property type="project" value="TreeGrafter"/>
</dbReference>
<dbReference type="InterPro" id="IPR006059">
    <property type="entry name" value="SBP"/>
</dbReference>
<dbReference type="Proteomes" id="UP001194098">
    <property type="component" value="Unassembled WGS sequence"/>
</dbReference>
<reference evidence="5" key="2">
    <citation type="journal article" date="2022" name="Nat. Biotechnol.">
        <title>Carbon-negative production of acetone and isopropanol by gas fermentation at industrial pilot scale.</title>
        <authorList>
            <person name="Liew F.E."/>
            <person name="Nogle R."/>
            <person name="Abdalla T."/>
            <person name="Rasor B.J."/>
            <person name="Canter C."/>
            <person name="Jensen R.O."/>
            <person name="Wang L."/>
            <person name="Strutz J."/>
            <person name="Chirania P."/>
            <person name="De Tissera S."/>
            <person name="Mueller A.P."/>
            <person name="Ruan Z."/>
            <person name="Gao A."/>
            <person name="Tran L."/>
            <person name="Engle N.L."/>
            <person name="Bromley J.C."/>
            <person name="Daniell J."/>
            <person name="Conrado R."/>
            <person name="Tschaplinski T.J."/>
            <person name="Giannone R.J."/>
            <person name="Hettich R.L."/>
            <person name="Karim A.S."/>
            <person name="Simpson S.D."/>
            <person name="Brown S.D."/>
            <person name="Leang C."/>
            <person name="Jewett M.C."/>
            <person name="Kopke M."/>
        </authorList>
    </citation>
    <scope>NUCLEOTIDE SEQUENCE</scope>
    <source>
        <strain evidence="5">DJ015</strain>
    </source>
</reference>
<dbReference type="CDD" id="cd14747">
    <property type="entry name" value="PBP2_MalE"/>
    <property type="match status" value="1"/>
</dbReference>
<keyword evidence="3 4" id="KW-0732">Signal</keyword>
<dbReference type="EMBL" id="JABAGV010000383">
    <property type="protein sequence ID" value="MBC2478345.1"/>
    <property type="molecule type" value="Genomic_DNA"/>
</dbReference>
<evidence type="ECO:0000313" key="6">
    <source>
        <dbReference type="Proteomes" id="UP001194098"/>
    </source>
</evidence>
<evidence type="ECO:0000256" key="2">
    <source>
        <dbReference type="ARBA" id="ARBA00022448"/>
    </source>
</evidence>
<evidence type="ECO:0000256" key="4">
    <source>
        <dbReference type="SAM" id="SignalP"/>
    </source>
</evidence>
<dbReference type="Pfam" id="PF01547">
    <property type="entry name" value="SBP_bac_1"/>
    <property type="match status" value="1"/>
</dbReference>
<accession>A0AAW3WHE9</accession>
<evidence type="ECO:0000256" key="1">
    <source>
        <dbReference type="ARBA" id="ARBA00008520"/>
    </source>
</evidence>
<dbReference type="SUPFAM" id="SSF53850">
    <property type="entry name" value="Periplasmic binding protein-like II"/>
    <property type="match status" value="1"/>
</dbReference>
<dbReference type="AlphaFoldDB" id="A0AAW3WHE9"/>
<dbReference type="RefSeq" id="WP_185687290.1">
    <property type="nucleotide sequence ID" value="NZ_JABAGV010000383.1"/>
</dbReference>
<evidence type="ECO:0000256" key="3">
    <source>
        <dbReference type="ARBA" id="ARBA00022729"/>
    </source>
</evidence>
<dbReference type="GO" id="GO:1901982">
    <property type="term" value="F:maltose binding"/>
    <property type="evidence" value="ECO:0007669"/>
    <property type="project" value="TreeGrafter"/>
</dbReference>
<proteinExistence type="inferred from homology"/>
<organism evidence="5 6">
    <name type="scientific">Clostridium beijerinckii</name>
    <name type="common">Clostridium MP</name>
    <dbReference type="NCBI Taxonomy" id="1520"/>
    <lineage>
        <taxon>Bacteria</taxon>
        <taxon>Bacillati</taxon>
        <taxon>Bacillota</taxon>
        <taxon>Clostridia</taxon>
        <taxon>Eubacteriales</taxon>
        <taxon>Clostridiaceae</taxon>
        <taxon>Clostridium</taxon>
    </lineage>
</organism>
<feature type="non-terminal residue" evidence="5">
    <location>
        <position position="412"/>
    </location>
</feature>
<gene>
    <name evidence="5" type="ORF">HGI39_27480</name>
</gene>
<dbReference type="Gene3D" id="3.40.190.10">
    <property type="entry name" value="Periplasmic binding protein-like II"/>
    <property type="match status" value="2"/>
</dbReference>
<dbReference type="GO" id="GO:0015768">
    <property type="term" value="P:maltose transport"/>
    <property type="evidence" value="ECO:0007669"/>
    <property type="project" value="TreeGrafter"/>
</dbReference>
<sequence length="412" mass="46181">MKKVLTKIMAAVLITTTVLSGCASKNENSNSNNEIKTLTVWAMGAEGELLDKMSEGFEKENPGIKVKVQALPWDQAHDKLMTAVASKSGPDVIQMGTSWVPEFAEAGALLDLSKYTDKYENLKKENYFESSLQTSVYKNEYVGVPWYIDTRVLFYRTDLLQGVGYPNGPSNWDEFKDAASKLTNKAQNKYGFLLDPKDQISMMLYAWQNGSEPITSDNVPHFNEPAFVDAVTYATSFIKEGYSPAQNDYDVTQGFKDGTFPMFISGPWMVDTIKKKATELDGKWAVRVLPSKKTNTSFVGGSNLSVFKSSKNSEEAIKYIDYMSKLDTEMKWFDVSNSLPARKDAWNTDKLKNDKLLKVFGEQMKDAKPAPAVKNWERIAQEVISSVEKIDLNGVDVKAELDNVNEKAKELL</sequence>
<name>A0AAW3WHE9_CLOBE</name>
<dbReference type="PROSITE" id="PS51257">
    <property type="entry name" value="PROKAR_LIPOPROTEIN"/>
    <property type="match status" value="1"/>
</dbReference>
<dbReference type="PANTHER" id="PTHR30061">
    <property type="entry name" value="MALTOSE-BINDING PERIPLASMIC PROTEIN"/>
    <property type="match status" value="1"/>
</dbReference>
<dbReference type="GO" id="GO:0055052">
    <property type="term" value="C:ATP-binding cassette (ABC) transporter complex, substrate-binding subunit-containing"/>
    <property type="evidence" value="ECO:0007669"/>
    <property type="project" value="TreeGrafter"/>
</dbReference>
<reference evidence="5" key="1">
    <citation type="submission" date="2020-04" db="EMBL/GenBank/DDBJ databases">
        <authorList>
            <person name="Brown S."/>
        </authorList>
    </citation>
    <scope>NUCLEOTIDE SEQUENCE</scope>
    <source>
        <strain evidence="5">DJ015</strain>
    </source>
</reference>
<comment type="caution">
    <text evidence="5">The sequence shown here is derived from an EMBL/GenBank/DDBJ whole genome shotgun (WGS) entry which is preliminary data.</text>
</comment>
<keyword evidence="2" id="KW-0813">Transport</keyword>